<dbReference type="Gene3D" id="3.40.30.10">
    <property type="entry name" value="Glutaredoxin"/>
    <property type="match status" value="1"/>
</dbReference>
<dbReference type="PANTHER" id="PTHR12151">
    <property type="entry name" value="ELECTRON TRANSPORT PROTIN SCO1/SENC FAMILY MEMBER"/>
    <property type="match status" value="1"/>
</dbReference>
<accession>A0A3N0E1M2</accession>
<feature type="disulfide bond" description="Redox-active" evidence="4">
    <location>
        <begin position="82"/>
        <end position="86"/>
    </location>
</feature>
<dbReference type="PANTHER" id="PTHR12151:SF25">
    <property type="entry name" value="LINALOOL DEHYDRATASE_ISOMERASE DOMAIN-CONTAINING PROTEIN"/>
    <property type="match status" value="1"/>
</dbReference>
<evidence type="ECO:0000256" key="3">
    <source>
        <dbReference type="PIRSR" id="PIRSR603782-1"/>
    </source>
</evidence>
<dbReference type="Proteomes" id="UP000269198">
    <property type="component" value="Unassembled WGS sequence"/>
</dbReference>
<keyword evidence="4" id="KW-1015">Disulfide bond</keyword>
<feature type="chain" id="PRO_5039318446" evidence="5">
    <location>
        <begin position="21"/>
        <end position="211"/>
    </location>
</feature>
<proteinExistence type="inferred from homology"/>
<feature type="binding site" evidence="3">
    <location>
        <position position="82"/>
    </location>
    <ligand>
        <name>Cu cation</name>
        <dbReference type="ChEBI" id="CHEBI:23378"/>
    </ligand>
</feature>
<keyword evidence="3" id="KW-0479">Metal-binding</keyword>
<evidence type="ECO:0000313" key="8">
    <source>
        <dbReference type="Proteomes" id="UP000269198"/>
    </source>
</evidence>
<comment type="similarity">
    <text evidence="1">Belongs to the SCO1/2 family.</text>
</comment>
<evidence type="ECO:0000313" key="7">
    <source>
        <dbReference type="EMBL" id="RNL81754.1"/>
    </source>
</evidence>
<dbReference type="GO" id="GO:0046872">
    <property type="term" value="F:metal ion binding"/>
    <property type="evidence" value="ECO:0007669"/>
    <property type="project" value="UniProtKB-KW"/>
</dbReference>
<evidence type="ECO:0000256" key="4">
    <source>
        <dbReference type="PIRSR" id="PIRSR603782-2"/>
    </source>
</evidence>
<feature type="binding site" evidence="3">
    <location>
        <position position="173"/>
    </location>
    <ligand>
        <name>Cu cation</name>
        <dbReference type="ChEBI" id="CHEBI:23378"/>
    </ligand>
</feature>
<feature type="domain" description="Thioredoxin" evidence="6">
    <location>
        <begin position="43"/>
        <end position="211"/>
    </location>
</feature>
<gene>
    <name evidence="7" type="ORF">EFW17_21485</name>
</gene>
<feature type="signal peptide" evidence="5">
    <location>
        <begin position="1"/>
        <end position="20"/>
    </location>
</feature>
<organism evidence="7 8">
    <name type="scientific">Halostreptopolyspora alba</name>
    <dbReference type="NCBI Taxonomy" id="2487137"/>
    <lineage>
        <taxon>Bacteria</taxon>
        <taxon>Bacillati</taxon>
        <taxon>Actinomycetota</taxon>
        <taxon>Actinomycetes</taxon>
        <taxon>Streptosporangiales</taxon>
        <taxon>Nocardiopsidaceae</taxon>
        <taxon>Halostreptopolyspora</taxon>
    </lineage>
</organism>
<dbReference type="EMBL" id="RJMB01000030">
    <property type="protein sequence ID" value="RNL81754.1"/>
    <property type="molecule type" value="Genomic_DNA"/>
</dbReference>
<dbReference type="PROSITE" id="PS51257">
    <property type="entry name" value="PROKAR_LIPOPROTEIN"/>
    <property type="match status" value="1"/>
</dbReference>
<keyword evidence="2 3" id="KW-0186">Copper</keyword>
<dbReference type="InterPro" id="IPR013766">
    <property type="entry name" value="Thioredoxin_domain"/>
</dbReference>
<sequence length="211" mass="22844">MRTTPLYAGGLVPLVLAALAACSGQPQQPAQPEEDSPYNGSDIEGAFTLPDTDFTTTEGENYNLREDSSGTTTAVFFGFTNCPDICPTTMADLGQAVDQLDEDQRERFGVVFVTADPERDDRELIDRWLGSFDPSFTGLRGPLDRTDDAAESMGISIDRPEPEERSGDYNVGHGSQVLVFSPEGESELMWDYGTEPAAMAEDVTALLAEDA</sequence>
<keyword evidence="5" id="KW-0732">Signal</keyword>
<name>A0A3N0E1M2_9ACTN</name>
<dbReference type="RefSeq" id="WP_123203242.1">
    <property type="nucleotide sequence ID" value="NZ_RJMB01000030.1"/>
</dbReference>
<keyword evidence="8" id="KW-1185">Reference proteome</keyword>
<reference evidence="7 8" key="1">
    <citation type="submission" date="2018-11" db="EMBL/GenBank/DDBJ databases">
        <title>The genome draft of YIM 96095.</title>
        <authorList>
            <person name="Tang S.-K."/>
            <person name="Chunyu W.-X."/>
            <person name="Feng Y.-Z."/>
        </authorList>
    </citation>
    <scope>NUCLEOTIDE SEQUENCE [LARGE SCALE GENOMIC DNA]</scope>
    <source>
        <strain evidence="7 8">YIM 96095</strain>
    </source>
</reference>
<dbReference type="InterPro" id="IPR036249">
    <property type="entry name" value="Thioredoxin-like_sf"/>
</dbReference>
<evidence type="ECO:0000256" key="2">
    <source>
        <dbReference type="ARBA" id="ARBA00023008"/>
    </source>
</evidence>
<evidence type="ECO:0000256" key="5">
    <source>
        <dbReference type="SAM" id="SignalP"/>
    </source>
</evidence>
<dbReference type="PROSITE" id="PS51352">
    <property type="entry name" value="THIOREDOXIN_2"/>
    <property type="match status" value="1"/>
</dbReference>
<dbReference type="AlphaFoldDB" id="A0A3N0E1M2"/>
<dbReference type="InterPro" id="IPR003782">
    <property type="entry name" value="SCO1/SenC"/>
</dbReference>
<dbReference type="CDD" id="cd02968">
    <property type="entry name" value="SCO"/>
    <property type="match status" value="1"/>
</dbReference>
<evidence type="ECO:0000256" key="1">
    <source>
        <dbReference type="ARBA" id="ARBA00010996"/>
    </source>
</evidence>
<dbReference type="OrthoDB" id="9790194at2"/>
<evidence type="ECO:0000259" key="6">
    <source>
        <dbReference type="PROSITE" id="PS51352"/>
    </source>
</evidence>
<comment type="caution">
    <text evidence="7">The sequence shown here is derived from an EMBL/GenBank/DDBJ whole genome shotgun (WGS) entry which is preliminary data.</text>
</comment>
<feature type="binding site" evidence="3">
    <location>
        <position position="86"/>
    </location>
    <ligand>
        <name>Cu cation</name>
        <dbReference type="ChEBI" id="CHEBI:23378"/>
    </ligand>
</feature>
<dbReference type="SUPFAM" id="SSF52833">
    <property type="entry name" value="Thioredoxin-like"/>
    <property type="match status" value="1"/>
</dbReference>
<dbReference type="Pfam" id="PF02630">
    <property type="entry name" value="SCO1-SenC"/>
    <property type="match status" value="1"/>
</dbReference>
<protein>
    <submittedName>
        <fullName evidence="7">SCO family protein</fullName>
    </submittedName>
</protein>